<dbReference type="NCBIfam" id="TIGR02273">
    <property type="entry name" value="16S_RimM"/>
    <property type="match status" value="1"/>
</dbReference>
<sequence length="177" mass="18920">MSRQSIPEGQVILARLGAANGLRGEVKLEIRTDTPERLAVGQRVGTDDPALGDLSVSSRRRSGSAELIGFAEVSDRTAAERLRGVHLIGEALAEDDAWYPADLVGLQVRHPSGRVLGEVLGLREMPAHHLLEIREPSGARTSVPFVTAIVPEVRVSEGYLVVDPPGGLLVDEPGEPQ</sequence>
<dbReference type="AlphaFoldDB" id="A0A2A9CXZ1"/>
<dbReference type="Pfam" id="PF24986">
    <property type="entry name" value="PRC_RimM"/>
    <property type="match status" value="1"/>
</dbReference>
<name>A0A2A9CXZ1_9MICO</name>
<dbReference type="GO" id="GO:0005737">
    <property type="term" value="C:cytoplasm"/>
    <property type="evidence" value="ECO:0007669"/>
    <property type="project" value="UniProtKB-SubCell"/>
</dbReference>
<gene>
    <name evidence="5" type="primary">rimM</name>
    <name evidence="8" type="ORF">ATL40_0866</name>
</gene>
<evidence type="ECO:0000313" key="9">
    <source>
        <dbReference type="Proteomes" id="UP000224915"/>
    </source>
</evidence>
<evidence type="ECO:0000259" key="7">
    <source>
        <dbReference type="Pfam" id="PF24986"/>
    </source>
</evidence>
<dbReference type="PANTHER" id="PTHR33692:SF1">
    <property type="entry name" value="RIBOSOME MATURATION FACTOR RIMM"/>
    <property type="match status" value="1"/>
</dbReference>
<evidence type="ECO:0000256" key="4">
    <source>
        <dbReference type="ARBA" id="ARBA00023186"/>
    </source>
</evidence>
<dbReference type="Gene3D" id="2.40.30.60">
    <property type="entry name" value="RimM"/>
    <property type="match status" value="1"/>
</dbReference>
<dbReference type="GO" id="GO:0043022">
    <property type="term" value="F:ribosome binding"/>
    <property type="evidence" value="ECO:0007669"/>
    <property type="project" value="InterPro"/>
</dbReference>
<keyword evidence="1 5" id="KW-0963">Cytoplasm</keyword>
<keyword evidence="9" id="KW-1185">Reference proteome</keyword>
<dbReference type="Gene3D" id="2.30.30.240">
    <property type="entry name" value="PRC-barrel domain"/>
    <property type="match status" value="1"/>
</dbReference>
<dbReference type="GO" id="GO:0006364">
    <property type="term" value="P:rRNA processing"/>
    <property type="evidence" value="ECO:0007669"/>
    <property type="project" value="UniProtKB-UniRule"/>
</dbReference>
<evidence type="ECO:0000256" key="3">
    <source>
        <dbReference type="ARBA" id="ARBA00022552"/>
    </source>
</evidence>
<keyword evidence="3 5" id="KW-0698">rRNA processing</keyword>
<dbReference type="GO" id="GO:0005840">
    <property type="term" value="C:ribosome"/>
    <property type="evidence" value="ECO:0007669"/>
    <property type="project" value="InterPro"/>
</dbReference>
<dbReference type="InterPro" id="IPR002676">
    <property type="entry name" value="RimM_N"/>
</dbReference>
<dbReference type="InterPro" id="IPR036976">
    <property type="entry name" value="RimM_N_sf"/>
</dbReference>
<dbReference type="HAMAP" id="MF_00014">
    <property type="entry name" value="Ribosome_mat_RimM"/>
    <property type="match status" value="1"/>
</dbReference>
<feature type="domain" description="RimM N-terminal" evidence="6">
    <location>
        <begin position="13"/>
        <end position="87"/>
    </location>
</feature>
<comment type="caution">
    <text evidence="8">The sequence shown here is derived from an EMBL/GenBank/DDBJ whole genome shotgun (WGS) entry which is preliminary data.</text>
</comment>
<dbReference type="InterPro" id="IPR011033">
    <property type="entry name" value="PRC_barrel-like_sf"/>
</dbReference>
<dbReference type="GO" id="GO:0042274">
    <property type="term" value="P:ribosomal small subunit biogenesis"/>
    <property type="evidence" value="ECO:0007669"/>
    <property type="project" value="UniProtKB-UniRule"/>
</dbReference>
<dbReference type="PANTHER" id="PTHR33692">
    <property type="entry name" value="RIBOSOME MATURATION FACTOR RIMM"/>
    <property type="match status" value="1"/>
</dbReference>
<keyword evidence="2 5" id="KW-0690">Ribosome biogenesis</keyword>
<comment type="similarity">
    <text evidence="5">Belongs to the RimM family.</text>
</comment>
<dbReference type="InterPro" id="IPR011961">
    <property type="entry name" value="RimM"/>
</dbReference>
<feature type="domain" description="Ribosome maturation factor RimM PRC barrel" evidence="7">
    <location>
        <begin position="102"/>
        <end position="168"/>
    </location>
</feature>
<dbReference type="Proteomes" id="UP000224915">
    <property type="component" value="Unassembled WGS sequence"/>
</dbReference>
<evidence type="ECO:0000313" key="8">
    <source>
        <dbReference type="EMBL" id="PFG19307.1"/>
    </source>
</evidence>
<evidence type="ECO:0000256" key="2">
    <source>
        <dbReference type="ARBA" id="ARBA00022517"/>
    </source>
</evidence>
<accession>A0A2A9CXZ1</accession>
<comment type="subcellular location">
    <subcellularLocation>
        <location evidence="5">Cytoplasm</location>
    </subcellularLocation>
</comment>
<dbReference type="InterPro" id="IPR009000">
    <property type="entry name" value="Transl_B-barrel_sf"/>
</dbReference>
<reference evidence="8 9" key="1">
    <citation type="submission" date="2017-10" db="EMBL/GenBank/DDBJ databases">
        <title>Sequencing the genomes of 1000 actinobacteria strains.</title>
        <authorList>
            <person name="Klenk H.-P."/>
        </authorList>
    </citation>
    <scope>NUCLEOTIDE SEQUENCE [LARGE SCALE GENOMIC DNA]</scope>
    <source>
        <strain evidence="8 9">DSM 21801</strain>
    </source>
</reference>
<comment type="domain">
    <text evidence="5">The PRC barrel domain binds ribosomal protein uS19.</text>
</comment>
<evidence type="ECO:0000259" key="6">
    <source>
        <dbReference type="Pfam" id="PF01782"/>
    </source>
</evidence>
<dbReference type="SUPFAM" id="SSF50447">
    <property type="entry name" value="Translation proteins"/>
    <property type="match status" value="1"/>
</dbReference>
<keyword evidence="4 5" id="KW-0143">Chaperone</keyword>
<dbReference type="EMBL" id="PDJD01000001">
    <property type="protein sequence ID" value="PFG19307.1"/>
    <property type="molecule type" value="Genomic_DNA"/>
</dbReference>
<evidence type="ECO:0000256" key="5">
    <source>
        <dbReference type="HAMAP-Rule" id="MF_00014"/>
    </source>
</evidence>
<dbReference type="Pfam" id="PF01782">
    <property type="entry name" value="RimM"/>
    <property type="match status" value="1"/>
</dbReference>
<evidence type="ECO:0000256" key="1">
    <source>
        <dbReference type="ARBA" id="ARBA00022490"/>
    </source>
</evidence>
<comment type="function">
    <text evidence="5">An accessory protein needed during the final step in the assembly of 30S ribosomal subunit, possibly for assembly of the head region. Essential for efficient processing of 16S rRNA. May be needed both before and after RbfA during the maturation of 16S rRNA. It has affinity for free ribosomal 30S subunits but not for 70S ribosomes.</text>
</comment>
<organism evidence="8 9">
    <name type="scientific">Serinibacter salmoneus</name>
    <dbReference type="NCBI Taxonomy" id="556530"/>
    <lineage>
        <taxon>Bacteria</taxon>
        <taxon>Bacillati</taxon>
        <taxon>Actinomycetota</taxon>
        <taxon>Actinomycetes</taxon>
        <taxon>Micrococcales</taxon>
        <taxon>Beutenbergiaceae</taxon>
        <taxon>Serinibacter</taxon>
    </lineage>
</organism>
<proteinExistence type="inferred from homology"/>
<protein>
    <recommendedName>
        <fullName evidence="5">Ribosome maturation factor RimM</fullName>
    </recommendedName>
</protein>
<comment type="subunit">
    <text evidence="5">Binds ribosomal protein uS19.</text>
</comment>
<dbReference type="SUPFAM" id="SSF50346">
    <property type="entry name" value="PRC-barrel domain"/>
    <property type="match status" value="1"/>
</dbReference>
<dbReference type="InterPro" id="IPR056792">
    <property type="entry name" value="PRC_RimM"/>
</dbReference>
<dbReference type="RefSeq" id="WP_245866711.1">
    <property type="nucleotide sequence ID" value="NZ_PDJD01000001.1"/>
</dbReference>